<dbReference type="InterPro" id="IPR058363">
    <property type="entry name" value="DUF8050"/>
</dbReference>
<name>A0A1H6HUY8_9EURY</name>
<gene>
    <name evidence="3" type="ORF">SAMN05192561_101540</name>
</gene>
<evidence type="ECO:0000256" key="1">
    <source>
        <dbReference type="SAM" id="Phobius"/>
    </source>
</evidence>
<evidence type="ECO:0000313" key="4">
    <source>
        <dbReference type="Proteomes" id="UP000199215"/>
    </source>
</evidence>
<dbReference type="AlphaFoldDB" id="A0A1H6HUY8"/>
<dbReference type="Proteomes" id="UP000199215">
    <property type="component" value="Unassembled WGS sequence"/>
</dbReference>
<proteinExistence type="predicted"/>
<dbReference type="STRING" id="1267564.SAMN05192561_101540"/>
<evidence type="ECO:0000313" key="3">
    <source>
        <dbReference type="EMBL" id="SEH39722.1"/>
    </source>
</evidence>
<dbReference type="Pfam" id="PF26224">
    <property type="entry name" value="DUF8050"/>
    <property type="match status" value="1"/>
</dbReference>
<feature type="domain" description="DUF8050" evidence="2">
    <location>
        <begin position="2"/>
        <end position="150"/>
    </location>
</feature>
<feature type="transmembrane region" description="Helical" evidence="1">
    <location>
        <begin position="93"/>
        <end position="114"/>
    </location>
</feature>
<keyword evidence="1" id="KW-0472">Membrane</keyword>
<feature type="transmembrane region" description="Helical" evidence="1">
    <location>
        <begin position="63"/>
        <end position="86"/>
    </location>
</feature>
<dbReference type="InterPro" id="IPR026436">
    <property type="entry name" value="CHP04206"/>
</dbReference>
<keyword evidence="4" id="KW-1185">Reference proteome</keyword>
<accession>A0A1H6HUY8</accession>
<keyword evidence="1" id="KW-0812">Transmembrane</keyword>
<dbReference type="EMBL" id="FNWU01000001">
    <property type="protein sequence ID" value="SEH39722.1"/>
    <property type="molecule type" value="Genomic_DNA"/>
</dbReference>
<reference evidence="3 4" key="1">
    <citation type="submission" date="2016-10" db="EMBL/GenBank/DDBJ databases">
        <authorList>
            <person name="de Groot N.N."/>
        </authorList>
    </citation>
    <scope>NUCLEOTIDE SEQUENCE [LARGE SCALE GENOMIC DNA]</scope>
    <source>
        <strain evidence="3 4">IBRC-M10418</strain>
    </source>
</reference>
<sequence>MIVGLLVVPVTIIVDGATYTVVSLWGLVTIAPGAGGDLAVSGYPIWRYVLAHPLPFGALPSSIQAWPVALLFHLLAAGSAAAGVVVDREDPRVTGGLLVLAGVASLSVAIGLGSRYGLAGPTVSTLVVPIATICAWACAAVLYGPSLRGLLDR</sequence>
<evidence type="ECO:0000259" key="2">
    <source>
        <dbReference type="Pfam" id="PF26224"/>
    </source>
</evidence>
<dbReference type="OrthoDB" id="214467at2157"/>
<keyword evidence="1" id="KW-1133">Transmembrane helix</keyword>
<protein>
    <submittedName>
        <fullName evidence="3">TIGR04206 family protein</fullName>
    </submittedName>
</protein>
<feature type="transmembrane region" description="Helical" evidence="1">
    <location>
        <begin position="126"/>
        <end position="144"/>
    </location>
</feature>
<organism evidence="3 4">
    <name type="scientific">Halopenitus malekzadehii</name>
    <dbReference type="NCBI Taxonomy" id="1267564"/>
    <lineage>
        <taxon>Archaea</taxon>
        <taxon>Methanobacteriati</taxon>
        <taxon>Methanobacteriota</taxon>
        <taxon>Stenosarchaea group</taxon>
        <taxon>Halobacteria</taxon>
        <taxon>Halobacteriales</taxon>
        <taxon>Haloferacaceae</taxon>
        <taxon>Halopenitus</taxon>
    </lineage>
</organism>
<dbReference type="NCBIfam" id="TIGR04206">
    <property type="entry name" value="near_ArtA"/>
    <property type="match status" value="1"/>
</dbReference>